<organism evidence="2 3">
    <name type="scientific">Chryseobacterium gambrini</name>
    <dbReference type="NCBI Taxonomy" id="373672"/>
    <lineage>
        <taxon>Bacteria</taxon>
        <taxon>Pseudomonadati</taxon>
        <taxon>Bacteroidota</taxon>
        <taxon>Flavobacteriia</taxon>
        <taxon>Flavobacteriales</taxon>
        <taxon>Weeksellaceae</taxon>
        <taxon>Chryseobacterium group</taxon>
        <taxon>Chryseobacterium</taxon>
    </lineage>
</organism>
<accession>A0A1N7NUU6</accession>
<keyword evidence="4" id="KW-1185">Reference proteome</keyword>
<proteinExistence type="predicted"/>
<dbReference type="EMBL" id="AP029022">
    <property type="protein sequence ID" value="BEV06063.1"/>
    <property type="molecule type" value="Genomic_DNA"/>
</dbReference>
<dbReference type="Proteomes" id="UP000185781">
    <property type="component" value="Unassembled WGS sequence"/>
</dbReference>
<gene>
    <name evidence="1" type="ORF">CRDW_34370</name>
    <name evidence="2" type="ORF">SAMN05421785_105105</name>
</gene>
<reference evidence="1 4" key="2">
    <citation type="journal article" date="2020" name="Microbes Environ.">
        <title>Synthetic bacterial community of duckweed: a simple and stable system to study plant-microbe interactions.</title>
        <authorList>
            <person name="Ishizawa H."/>
            <person name="Tada M."/>
            <person name="Kuroda M."/>
            <person name="Inoue D."/>
            <person name="Futamata H."/>
            <person name="Ike M."/>
        </authorList>
    </citation>
    <scope>NUCLEOTIDE SEQUENCE [LARGE SCALE GENOMIC DNA]</scope>
    <source>
        <strain evidence="1 4">DW100</strain>
    </source>
</reference>
<reference evidence="1" key="3">
    <citation type="submission" date="2023-12" db="EMBL/GenBank/DDBJ databases">
        <title>Complete genome sequences of six duckweed-associated bacterial strains for studying community assembly in synthetic plant microbiome.</title>
        <authorList>
            <person name="Ishizawa H."/>
            <person name="Tada M."/>
            <person name="Tashiro Y."/>
            <person name="Kuroda M."/>
            <person name="Inoue D."/>
            <person name="Dohra H."/>
            <person name="Futamata H."/>
            <person name="Ike M."/>
        </authorList>
    </citation>
    <scope>NUCLEOTIDE SEQUENCE</scope>
    <source>
        <strain evidence="1">DW100</strain>
    </source>
</reference>
<dbReference type="EMBL" id="FTOV01000005">
    <property type="protein sequence ID" value="SIT02046.1"/>
    <property type="molecule type" value="Genomic_DNA"/>
</dbReference>
<evidence type="ECO:0000313" key="4">
    <source>
        <dbReference type="Proteomes" id="UP001380186"/>
    </source>
</evidence>
<name>A0A1N7NUU6_9FLAO</name>
<reference evidence="2 3" key="1">
    <citation type="submission" date="2017-01" db="EMBL/GenBank/DDBJ databases">
        <authorList>
            <person name="Mah S.A."/>
            <person name="Swanson W.J."/>
            <person name="Moy G.W."/>
            <person name="Vacquier V.D."/>
        </authorList>
    </citation>
    <scope>NUCLEOTIDE SEQUENCE [LARGE SCALE GENOMIC DNA]</scope>
    <source>
        <strain evidence="2 3">DSM 18014</strain>
    </source>
</reference>
<evidence type="ECO:0000313" key="1">
    <source>
        <dbReference type="EMBL" id="BEV06063.1"/>
    </source>
</evidence>
<dbReference type="Proteomes" id="UP001380186">
    <property type="component" value="Chromosome"/>
</dbReference>
<dbReference type="STRING" id="373672.SAMN05421785_105105"/>
<evidence type="ECO:0000313" key="3">
    <source>
        <dbReference type="Proteomes" id="UP000185781"/>
    </source>
</evidence>
<evidence type="ECO:0000313" key="2">
    <source>
        <dbReference type="EMBL" id="SIT02046.1"/>
    </source>
</evidence>
<protein>
    <submittedName>
        <fullName evidence="2">Uncharacterized protein</fullName>
    </submittedName>
</protein>
<sequence>MENQKVSVVKQNYFVLSRVVLQVKILLPEFGMV</sequence>
<dbReference type="AlphaFoldDB" id="A0A1N7NUU6"/>